<evidence type="ECO:0000313" key="2">
    <source>
        <dbReference type="EMBL" id="RUL56487.1"/>
    </source>
</evidence>
<protein>
    <recommendedName>
        <fullName evidence="1">DUF6877 domain-containing protein</fullName>
    </recommendedName>
</protein>
<accession>A0A3S0QRW0</accession>
<dbReference type="EMBL" id="RYYR01000002">
    <property type="protein sequence ID" value="RUL56487.1"/>
    <property type="molecule type" value="Genomic_DNA"/>
</dbReference>
<dbReference type="Proteomes" id="UP000287910">
    <property type="component" value="Unassembled WGS sequence"/>
</dbReference>
<comment type="caution">
    <text evidence="2">The sequence shown here is derived from an EMBL/GenBank/DDBJ whole genome shotgun (WGS) entry which is preliminary data.</text>
</comment>
<name>A0A3S0QRW0_9BACI</name>
<evidence type="ECO:0000313" key="3">
    <source>
        <dbReference type="Proteomes" id="UP000287910"/>
    </source>
</evidence>
<dbReference type="AlphaFoldDB" id="A0A3S0QRW0"/>
<feature type="domain" description="DUF6877" evidence="1">
    <location>
        <begin position="8"/>
        <end position="51"/>
    </location>
</feature>
<dbReference type="Pfam" id="PF21793">
    <property type="entry name" value="DUF6877"/>
    <property type="match status" value="1"/>
</dbReference>
<evidence type="ECO:0000259" key="1">
    <source>
        <dbReference type="Pfam" id="PF21793"/>
    </source>
</evidence>
<sequence>MTSEEVAQKINDLVGEYDFPLPVLQDVDRRLSDCQDPYYAAQQLRYLENNIHAGIAKKKVNK</sequence>
<keyword evidence="3" id="KW-1185">Reference proteome</keyword>
<dbReference type="InterPro" id="IPR049242">
    <property type="entry name" value="DUF6877"/>
</dbReference>
<gene>
    <name evidence="2" type="ORF">EK386_02315</name>
</gene>
<reference evidence="2 3" key="1">
    <citation type="submission" date="2018-12" db="EMBL/GenBank/DDBJ databases">
        <title>Lysinibacillus antri sp. nov., isolated from a cave soil.</title>
        <authorList>
            <person name="Narsing Rao M.P."/>
            <person name="Zhang H."/>
            <person name="Dong Z.-Y."/>
            <person name="Niu X.-K."/>
            <person name="Zhang K."/>
            <person name="Fang B.-Z."/>
            <person name="Kang Y.-Q."/>
            <person name="Xiao M."/>
            <person name="Li W.-J."/>
        </authorList>
    </citation>
    <scope>NUCLEOTIDE SEQUENCE [LARGE SCALE GENOMIC DNA]</scope>
    <source>
        <strain evidence="2 3">SYSU K30002</strain>
    </source>
</reference>
<dbReference type="RefSeq" id="WP_126657404.1">
    <property type="nucleotide sequence ID" value="NZ_RYYR01000002.1"/>
</dbReference>
<organism evidence="2 3">
    <name type="scientific">Lysinibacillus antri</name>
    <dbReference type="NCBI Taxonomy" id="2498145"/>
    <lineage>
        <taxon>Bacteria</taxon>
        <taxon>Bacillati</taxon>
        <taxon>Bacillota</taxon>
        <taxon>Bacilli</taxon>
        <taxon>Bacillales</taxon>
        <taxon>Bacillaceae</taxon>
        <taxon>Lysinibacillus</taxon>
    </lineage>
</organism>
<proteinExistence type="predicted"/>